<feature type="compositionally biased region" description="Polar residues" evidence="1">
    <location>
        <begin position="12"/>
        <end position="32"/>
    </location>
</feature>
<reference evidence="2 3" key="1">
    <citation type="journal article" date="2014" name="Agronomy (Basel)">
        <title>A Draft Genome Sequence for Ensete ventricosum, the Drought-Tolerant Tree Against Hunger.</title>
        <authorList>
            <person name="Harrison J."/>
            <person name="Moore K.A."/>
            <person name="Paszkiewicz K."/>
            <person name="Jones T."/>
            <person name="Grant M."/>
            <person name="Ambacheew D."/>
            <person name="Muzemil S."/>
            <person name="Studholme D.J."/>
        </authorList>
    </citation>
    <scope>NUCLEOTIDE SEQUENCE [LARGE SCALE GENOMIC DNA]</scope>
</reference>
<feature type="region of interest" description="Disordered" evidence="1">
    <location>
        <begin position="1"/>
        <end position="32"/>
    </location>
</feature>
<protein>
    <submittedName>
        <fullName evidence="2">Uncharacterized protein</fullName>
    </submittedName>
</protein>
<dbReference type="AlphaFoldDB" id="A0A426ZUI8"/>
<dbReference type="Proteomes" id="UP000287651">
    <property type="component" value="Unassembled WGS sequence"/>
</dbReference>
<dbReference type="EMBL" id="AMZH03004973">
    <property type="protein sequence ID" value="RRT67635.1"/>
    <property type="molecule type" value="Genomic_DNA"/>
</dbReference>
<evidence type="ECO:0000313" key="2">
    <source>
        <dbReference type="EMBL" id="RRT67635.1"/>
    </source>
</evidence>
<sequence length="74" mass="7862">MVTLGELRGMSKVSTGQSGPASRMPSTPTQVQEVPIGTTVRVADEPTPKRSAVESIPRAEDLTHLEKQVKMSSG</sequence>
<organism evidence="2 3">
    <name type="scientific">Ensete ventricosum</name>
    <name type="common">Abyssinian banana</name>
    <name type="synonym">Musa ensete</name>
    <dbReference type="NCBI Taxonomy" id="4639"/>
    <lineage>
        <taxon>Eukaryota</taxon>
        <taxon>Viridiplantae</taxon>
        <taxon>Streptophyta</taxon>
        <taxon>Embryophyta</taxon>
        <taxon>Tracheophyta</taxon>
        <taxon>Spermatophyta</taxon>
        <taxon>Magnoliopsida</taxon>
        <taxon>Liliopsida</taxon>
        <taxon>Zingiberales</taxon>
        <taxon>Musaceae</taxon>
        <taxon>Ensete</taxon>
    </lineage>
</organism>
<evidence type="ECO:0000313" key="3">
    <source>
        <dbReference type="Proteomes" id="UP000287651"/>
    </source>
</evidence>
<feature type="region of interest" description="Disordered" evidence="1">
    <location>
        <begin position="45"/>
        <end position="74"/>
    </location>
</feature>
<proteinExistence type="predicted"/>
<accession>A0A426ZUI8</accession>
<gene>
    <name evidence="2" type="ORF">B296_00010053</name>
</gene>
<evidence type="ECO:0000256" key="1">
    <source>
        <dbReference type="SAM" id="MobiDB-lite"/>
    </source>
</evidence>
<comment type="caution">
    <text evidence="2">The sequence shown here is derived from an EMBL/GenBank/DDBJ whole genome shotgun (WGS) entry which is preliminary data.</text>
</comment>
<name>A0A426ZUI8_ENSVE</name>